<name>F7GDE1_MACMU</name>
<sequence>RFNVLKIKVTQLQCHMGRRPGCECSWELRAPVTATSFLWSPPDSGPLPPHQDTSGPPEGTHRTFTPGSELVLGPETTVPGKPFLAFALLNV</sequence>
<accession>F7GDE1</accession>
<evidence type="ECO:0000313" key="2">
    <source>
        <dbReference type="EMBL" id="EHH14269.1"/>
    </source>
</evidence>
<evidence type="ECO:0000256" key="1">
    <source>
        <dbReference type="SAM" id="MobiDB-lite"/>
    </source>
</evidence>
<organism evidence="2">
    <name type="scientific">Macaca mulatta</name>
    <name type="common">Rhesus macaque</name>
    <dbReference type="NCBI Taxonomy" id="9544"/>
    <lineage>
        <taxon>Eukaryota</taxon>
        <taxon>Metazoa</taxon>
        <taxon>Chordata</taxon>
        <taxon>Craniata</taxon>
        <taxon>Vertebrata</taxon>
        <taxon>Euteleostomi</taxon>
        <taxon>Mammalia</taxon>
        <taxon>Eutheria</taxon>
        <taxon>Euarchontoglires</taxon>
        <taxon>Primates</taxon>
        <taxon>Haplorrhini</taxon>
        <taxon>Catarrhini</taxon>
        <taxon>Cercopithecidae</taxon>
        <taxon>Cercopithecinae</taxon>
        <taxon>Macaca</taxon>
    </lineage>
</organism>
<dbReference type="AlphaFoldDB" id="F7GDE1"/>
<feature type="non-terminal residue" evidence="2">
    <location>
        <position position="91"/>
    </location>
</feature>
<protein>
    <submittedName>
        <fullName evidence="2">Uncharacterized protein</fullName>
    </submittedName>
</protein>
<reference evidence="2" key="1">
    <citation type="journal article" date="2011" name="Nat. Biotechnol.">
        <title>Genome sequencing and comparison of two nonhuman primate animal models, the cynomolgus and Chinese rhesus macaques.</title>
        <authorList>
            <person name="Yan G."/>
            <person name="Zhang G."/>
            <person name="Fang X."/>
            <person name="Zhang Y."/>
            <person name="Li C."/>
            <person name="Ling F."/>
            <person name="Cooper D.N."/>
            <person name="Li Q."/>
            <person name="Li Y."/>
            <person name="van Gool A.J."/>
            <person name="Du H."/>
            <person name="Chen J."/>
            <person name="Chen R."/>
            <person name="Zhang P."/>
            <person name="Huang Z."/>
            <person name="Thompson J.R."/>
            <person name="Meng Y."/>
            <person name="Bai Y."/>
            <person name="Wang J."/>
            <person name="Zhuo M."/>
            <person name="Wang T."/>
            <person name="Huang Y."/>
            <person name="Wei L."/>
            <person name="Li J."/>
            <person name="Wang Z."/>
            <person name="Hu H."/>
            <person name="Yang P."/>
            <person name="Le L."/>
            <person name="Stenson P.D."/>
            <person name="Li B."/>
            <person name="Liu X."/>
            <person name="Ball E.V."/>
            <person name="An N."/>
            <person name="Huang Q."/>
            <person name="Zhang Y."/>
            <person name="Fan W."/>
            <person name="Zhang X."/>
            <person name="Li Y."/>
            <person name="Wang W."/>
            <person name="Katze M.G."/>
            <person name="Su B."/>
            <person name="Nielsen R."/>
            <person name="Yang H."/>
            <person name="Wang J."/>
            <person name="Wang X."/>
            <person name="Wang J."/>
        </authorList>
    </citation>
    <scope>NUCLEOTIDE SEQUENCE [LARGE SCALE GENOMIC DNA]</scope>
    <source>
        <strain evidence="2">CR-5</strain>
    </source>
</reference>
<gene>
    <name evidence="2" type="ORF">EGK_00162</name>
</gene>
<dbReference type="Proteomes" id="UP000013456">
    <property type="component" value="Chromosome 1"/>
</dbReference>
<dbReference type="HOGENOM" id="CLU_2474858_0_0_1"/>
<proteinExistence type="predicted"/>
<feature type="region of interest" description="Disordered" evidence="1">
    <location>
        <begin position="39"/>
        <end position="74"/>
    </location>
</feature>
<feature type="non-terminal residue" evidence="2">
    <location>
        <position position="1"/>
    </location>
</feature>
<dbReference type="EMBL" id="CM001253">
    <property type="protein sequence ID" value="EHH14269.1"/>
    <property type="molecule type" value="Genomic_DNA"/>
</dbReference>